<dbReference type="GO" id="GO:0008289">
    <property type="term" value="F:lipid binding"/>
    <property type="evidence" value="ECO:0007669"/>
    <property type="project" value="UniProtKB-UniRule"/>
</dbReference>
<organism evidence="10 11">
    <name type="scientific">Adineta ricciae</name>
    <name type="common">Rotifer</name>
    <dbReference type="NCBI Taxonomy" id="249248"/>
    <lineage>
        <taxon>Eukaryota</taxon>
        <taxon>Metazoa</taxon>
        <taxon>Spiralia</taxon>
        <taxon>Gnathifera</taxon>
        <taxon>Rotifera</taxon>
        <taxon>Eurotatoria</taxon>
        <taxon>Bdelloidea</taxon>
        <taxon>Adinetida</taxon>
        <taxon>Adinetidae</taxon>
        <taxon>Adineta</taxon>
    </lineage>
</organism>
<proteinExistence type="inferred from homology"/>
<dbReference type="GO" id="GO:0005743">
    <property type="term" value="C:mitochondrial inner membrane"/>
    <property type="evidence" value="ECO:0007669"/>
    <property type="project" value="TreeGrafter"/>
</dbReference>
<evidence type="ECO:0000259" key="9">
    <source>
        <dbReference type="Pfam" id="PF08511"/>
    </source>
</evidence>
<gene>
    <name evidence="10" type="ORF">XAT740_LOCUS8692</name>
</gene>
<accession>A0A814AMU6</accession>
<evidence type="ECO:0000256" key="8">
    <source>
        <dbReference type="RuleBase" id="RU366063"/>
    </source>
</evidence>
<dbReference type="EMBL" id="CAJNOR010000437">
    <property type="protein sequence ID" value="CAF0914236.1"/>
    <property type="molecule type" value="Genomic_DNA"/>
</dbReference>
<sequence>MEAIRAGMQACNQPASTESLFYNGYDLVEYFMRDANAKMVAYMNELATKENLQGTALLLDGLKYRLKLVIPYASTWEQALAQKGLPPNAKRAWRSLLDLASDAWFSIGDTSTDIKWYTKRLSIATIYRSAEIYMLQDKSPDKINTMHFLERHLGDYEATGVVRPSMSQSLSDTAQVASGLLTVVRTMTTRR</sequence>
<dbReference type="PANTHER" id="PTHR21427">
    <property type="entry name" value="UBIQUINONE BIOSYNTHESIS PROTEIN COQ9, MITOCHONDRIAL"/>
    <property type="match status" value="1"/>
</dbReference>
<comment type="subcellular location">
    <subcellularLocation>
        <location evidence="1 8">Mitochondrion</location>
    </subcellularLocation>
</comment>
<feature type="domain" description="COQ9 C-terminal" evidence="9">
    <location>
        <begin position="91"/>
        <end position="158"/>
    </location>
</feature>
<reference evidence="10" key="1">
    <citation type="submission" date="2021-02" db="EMBL/GenBank/DDBJ databases">
        <authorList>
            <person name="Nowell W R."/>
        </authorList>
    </citation>
    <scope>NUCLEOTIDE SEQUENCE</scope>
</reference>
<comment type="caution">
    <text evidence="10">The sequence shown here is derived from an EMBL/GenBank/DDBJ whole genome shotgun (WGS) entry which is preliminary data.</text>
</comment>
<evidence type="ECO:0000256" key="5">
    <source>
        <dbReference type="ARBA" id="ARBA00022946"/>
    </source>
</evidence>
<dbReference type="GO" id="GO:0006744">
    <property type="term" value="P:ubiquinone biosynthetic process"/>
    <property type="evidence" value="ECO:0007669"/>
    <property type="project" value="UniProtKB-UniRule"/>
</dbReference>
<evidence type="ECO:0000256" key="1">
    <source>
        <dbReference type="ARBA" id="ARBA00004173"/>
    </source>
</evidence>
<evidence type="ECO:0000256" key="4">
    <source>
        <dbReference type="ARBA" id="ARBA00022688"/>
    </source>
</evidence>
<name>A0A814AMU6_ADIRI</name>
<evidence type="ECO:0000256" key="2">
    <source>
        <dbReference type="ARBA" id="ARBA00004749"/>
    </source>
</evidence>
<dbReference type="UniPathway" id="UPA00232"/>
<evidence type="ECO:0000313" key="11">
    <source>
        <dbReference type="Proteomes" id="UP000663828"/>
    </source>
</evidence>
<dbReference type="PANTHER" id="PTHR21427:SF19">
    <property type="entry name" value="UBIQUINONE BIOSYNTHESIS PROTEIN COQ9, MITOCHONDRIAL"/>
    <property type="match status" value="1"/>
</dbReference>
<evidence type="ECO:0000256" key="6">
    <source>
        <dbReference type="ARBA" id="ARBA00023121"/>
    </source>
</evidence>
<dbReference type="AlphaFoldDB" id="A0A814AMU6"/>
<comment type="function">
    <text evidence="8">Membrane-associated protein that warps the membrane surface to access and bind aromatic isoprenes with high specificity, including ubiquinone (CoQ) isoprene intermediates and presents them directly to Coq7, therefore facilitating the Coq7-mediated hydroxylase step. Participates in the biosynthesis of coenzyme Q, also named ubiquinone, an essential lipid-soluble electron transporter for aerobic cellular respiration.</text>
</comment>
<keyword evidence="5" id="KW-0809">Transit peptide</keyword>
<keyword evidence="7 8" id="KW-0496">Mitochondrion</keyword>
<dbReference type="Pfam" id="PF08511">
    <property type="entry name" value="COQ9"/>
    <property type="match status" value="1"/>
</dbReference>
<keyword evidence="11" id="KW-1185">Reference proteome</keyword>
<evidence type="ECO:0000256" key="7">
    <source>
        <dbReference type="ARBA" id="ARBA00023128"/>
    </source>
</evidence>
<dbReference type="InterPro" id="IPR012762">
    <property type="entry name" value="Ubiq_biosynth_COQ9"/>
</dbReference>
<dbReference type="InterPro" id="IPR013718">
    <property type="entry name" value="COQ9_C"/>
</dbReference>
<dbReference type="Gene3D" id="1.10.357.10">
    <property type="entry name" value="Tetracycline Repressor, domain 2"/>
    <property type="match status" value="1"/>
</dbReference>
<keyword evidence="6 8" id="KW-0446">Lipid-binding</keyword>
<keyword evidence="4 8" id="KW-0831">Ubiquinone biosynthesis</keyword>
<comment type="similarity">
    <text evidence="3 8">Belongs to the COQ9 family.</text>
</comment>
<dbReference type="Proteomes" id="UP000663828">
    <property type="component" value="Unassembled WGS sequence"/>
</dbReference>
<evidence type="ECO:0000256" key="3">
    <source>
        <dbReference type="ARBA" id="ARBA00010766"/>
    </source>
</evidence>
<evidence type="ECO:0000313" key="10">
    <source>
        <dbReference type="EMBL" id="CAF0914236.1"/>
    </source>
</evidence>
<protein>
    <recommendedName>
        <fullName evidence="8">Ubiquinone biosynthesis protein</fullName>
    </recommendedName>
</protein>
<dbReference type="NCBIfam" id="TIGR02396">
    <property type="entry name" value="diverge_rpsU"/>
    <property type="match status" value="1"/>
</dbReference>
<comment type="pathway">
    <text evidence="2 8">Cofactor biosynthesis; ubiquinone biosynthesis.</text>
</comment>